<gene>
    <name evidence="1" type="ORF">Ccrd_017087</name>
</gene>
<organism evidence="1 2">
    <name type="scientific">Cynara cardunculus var. scolymus</name>
    <name type="common">Globe artichoke</name>
    <name type="synonym">Cynara scolymus</name>
    <dbReference type="NCBI Taxonomy" id="59895"/>
    <lineage>
        <taxon>Eukaryota</taxon>
        <taxon>Viridiplantae</taxon>
        <taxon>Streptophyta</taxon>
        <taxon>Embryophyta</taxon>
        <taxon>Tracheophyta</taxon>
        <taxon>Spermatophyta</taxon>
        <taxon>Magnoliopsida</taxon>
        <taxon>eudicotyledons</taxon>
        <taxon>Gunneridae</taxon>
        <taxon>Pentapetalae</taxon>
        <taxon>asterids</taxon>
        <taxon>campanulids</taxon>
        <taxon>Asterales</taxon>
        <taxon>Asteraceae</taxon>
        <taxon>Carduoideae</taxon>
        <taxon>Cardueae</taxon>
        <taxon>Carduinae</taxon>
        <taxon>Cynara</taxon>
    </lineage>
</organism>
<dbReference type="EMBL" id="LEKV01001971">
    <property type="protein sequence ID" value="KVI04593.1"/>
    <property type="molecule type" value="Genomic_DNA"/>
</dbReference>
<dbReference type="Gene3D" id="3.80.10.10">
    <property type="entry name" value="Ribonuclease Inhibitor"/>
    <property type="match status" value="1"/>
</dbReference>
<keyword evidence="2" id="KW-1185">Reference proteome</keyword>
<protein>
    <recommendedName>
        <fullName evidence="3">Leucine-rich repeat, cysteine-containing subtype</fullName>
    </recommendedName>
</protein>
<reference evidence="1 2" key="1">
    <citation type="journal article" date="2016" name="Sci. Rep.">
        <title>The genome sequence of the outbreeding globe artichoke constructed de novo incorporating a phase-aware low-pass sequencing strategy of F1 progeny.</title>
        <authorList>
            <person name="Scaglione D."/>
            <person name="Reyes-Chin-Wo S."/>
            <person name="Acquadro A."/>
            <person name="Froenicke L."/>
            <person name="Portis E."/>
            <person name="Beitel C."/>
            <person name="Tirone M."/>
            <person name="Mauro R."/>
            <person name="Lo Monaco A."/>
            <person name="Mauromicale G."/>
            <person name="Faccioli P."/>
            <person name="Cattivelli L."/>
            <person name="Rieseberg L."/>
            <person name="Michelmore R."/>
            <person name="Lanteri S."/>
        </authorList>
    </citation>
    <scope>NUCLEOTIDE SEQUENCE [LARGE SCALE GENOMIC DNA]</scope>
    <source>
        <strain evidence="1">2C</strain>
    </source>
</reference>
<sequence>MACDFPQIVVSNDLTSIFSDEILLHILSKLSEKSQRNSNYLGSKWWLNLQGRLGIDRDPDIDEHLGFCPMLERLHLERCQLRIKQSVRVLFYICQDVHEVVFKNCWGFNDGMFFHANLCRRLKFVYLEGCSRLTTQGLEAVVLSWKELESLKVISCKNIKGDTFGYSARSNNLMGHHQMLMDWAVM</sequence>
<evidence type="ECO:0000313" key="2">
    <source>
        <dbReference type="Proteomes" id="UP000243975"/>
    </source>
</evidence>
<dbReference type="Gramene" id="KVI04593">
    <property type="protein sequence ID" value="KVI04593"/>
    <property type="gene ID" value="Ccrd_017087"/>
</dbReference>
<proteinExistence type="predicted"/>
<dbReference type="STRING" id="59895.A0A118K2M3"/>
<dbReference type="SUPFAM" id="SSF52047">
    <property type="entry name" value="RNI-like"/>
    <property type="match status" value="1"/>
</dbReference>
<evidence type="ECO:0008006" key="3">
    <source>
        <dbReference type="Google" id="ProtNLM"/>
    </source>
</evidence>
<dbReference type="AlphaFoldDB" id="A0A118K2M3"/>
<dbReference type="InterPro" id="IPR032675">
    <property type="entry name" value="LRR_dom_sf"/>
</dbReference>
<accession>A0A118K2M3</accession>
<comment type="caution">
    <text evidence="1">The sequence shown here is derived from an EMBL/GenBank/DDBJ whole genome shotgun (WGS) entry which is preliminary data.</text>
</comment>
<name>A0A118K2M3_CYNCS</name>
<evidence type="ECO:0000313" key="1">
    <source>
        <dbReference type="EMBL" id="KVI04593.1"/>
    </source>
</evidence>
<dbReference type="Proteomes" id="UP000243975">
    <property type="component" value="Unassembled WGS sequence"/>
</dbReference>